<dbReference type="Pfam" id="PF02687">
    <property type="entry name" value="FtsX"/>
    <property type="match status" value="1"/>
</dbReference>
<keyword evidence="2" id="KW-1003">Cell membrane</keyword>
<dbReference type="PANTHER" id="PTHR30572:SF18">
    <property type="entry name" value="ABC-TYPE MACROLIDE FAMILY EXPORT SYSTEM PERMEASE COMPONENT 2"/>
    <property type="match status" value="1"/>
</dbReference>
<dbReference type="EMBL" id="ASSO01000012">
    <property type="protein sequence ID" value="EOS05831.1"/>
    <property type="molecule type" value="Genomic_DNA"/>
</dbReference>
<dbReference type="InterPro" id="IPR050250">
    <property type="entry name" value="Macrolide_Exporter_MacB"/>
</dbReference>
<feature type="domain" description="ABC3 transporter permease C-terminal" evidence="7">
    <location>
        <begin position="295"/>
        <end position="421"/>
    </location>
</feature>
<reference evidence="9 10" key="1">
    <citation type="submission" date="2013-04" db="EMBL/GenBank/DDBJ databases">
        <title>The Genome Sequence of Bacteroides uniformis dnLKV2.</title>
        <authorList>
            <consortium name="The Broad Institute Genomics Platform"/>
            <consortium name="The Broad Institute Genome Sequencing Center for Infectious Disease"/>
            <person name="Earl A."/>
            <person name="Xavier R."/>
            <person name="Kuhn K."/>
            <person name="Stappenbeck T."/>
            <person name="Walker B."/>
            <person name="Young S."/>
            <person name="Zeng Q."/>
            <person name="Gargeya S."/>
            <person name="Fitzgerald M."/>
            <person name="Haas B."/>
            <person name="Abouelleil A."/>
            <person name="Allen A.W."/>
            <person name="Alvarado L."/>
            <person name="Arachchi H.M."/>
            <person name="Berlin A.M."/>
            <person name="Chapman S.B."/>
            <person name="Gainer-Dewar J."/>
            <person name="Goldberg J."/>
            <person name="Griggs A."/>
            <person name="Gujja S."/>
            <person name="Hansen M."/>
            <person name="Howarth C."/>
            <person name="Imamovic A."/>
            <person name="Ireland A."/>
            <person name="Larimer J."/>
            <person name="McCowan C."/>
            <person name="Murphy C."/>
            <person name="Pearson M."/>
            <person name="Poon T.W."/>
            <person name="Priest M."/>
            <person name="Roberts A."/>
            <person name="Saif S."/>
            <person name="Shea T."/>
            <person name="Sisk P."/>
            <person name="Sykes S."/>
            <person name="Wortman J."/>
            <person name="Nusbaum C."/>
            <person name="Birren B."/>
        </authorList>
    </citation>
    <scope>NUCLEOTIDE SEQUENCE [LARGE SCALE GENOMIC DNA]</scope>
    <source>
        <strain evidence="10">dnLKV2</strain>
    </source>
</reference>
<evidence type="ECO:0000313" key="10">
    <source>
        <dbReference type="Proteomes" id="UP000014212"/>
    </source>
</evidence>
<evidence type="ECO:0000256" key="1">
    <source>
        <dbReference type="ARBA" id="ARBA00004651"/>
    </source>
</evidence>
<dbReference type="PANTHER" id="PTHR30572">
    <property type="entry name" value="MEMBRANE COMPONENT OF TRANSPORTER-RELATED"/>
    <property type="match status" value="1"/>
</dbReference>
<evidence type="ECO:0000256" key="5">
    <source>
        <dbReference type="ARBA" id="ARBA00023136"/>
    </source>
</evidence>
<keyword evidence="3 6" id="KW-0812">Transmembrane</keyword>
<feature type="domain" description="MacB-like periplasmic core" evidence="8">
    <location>
        <begin position="22"/>
        <end position="245"/>
    </location>
</feature>
<keyword evidence="4 6" id="KW-1133">Transmembrane helix</keyword>
<comment type="subcellular location">
    <subcellularLocation>
        <location evidence="1">Cell membrane</location>
        <topology evidence="1">Multi-pass membrane protein</topology>
    </subcellularLocation>
</comment>
<feature type="transmembrane region" description="Helical" evidence="6">
    <location>
        <begin position="21"/>
        <end position="40"/>
    </location>
</feature>
<gene>
    <name evidence="9" type="ORF">C801_03909</name>
</gene>
<dbReference type="GO" id="GO:0005886">
    <property type="term" value="C:plasma membrane"/>
    <property type="evidence" value="ECO:0007669"/>
    <property type="project" value="UniProtKB-SubCell"/>
</dbReference>
<dbReference type="AlphaFoldDB" id="R9HPW4"/>
<dbReference type="InterPro" id="IPR025857">
    <property type="entry name" value="MacB_PCD"/>
</dbReference>
<evidence type="ECO:0000313" key="9">
    <source>
        <dbReference type="EMBL" id="EOS05831.1"/>
    </source>
</evidence>
<feature type="transmembrane region" description="Helical" evidence="6">
    <location>
        <begin position="345"/>
        <end position="366"/>
    </location>
</feature>
<accession>R9HPW4</accession>
<evidence type="ECO:0000256" key="6">
    <source>
        <dbReference type="SAM" id="Phobius"/>
    </source>
</evidence>
<feature type="transmembrane region" description="Helical" evidence="6">
    <location>
        <begin position="294"/>
        <end position="311"/>
    </location>
</feature>
<dbReference type="HOGENOM" id="CLU_051629_0_0_10"/>
<keyword evidence="5 6" id="KW-0472">Membrane</keyword>
<evidence type="ECO:0008006" key="11">
    <source>
        <dbReference type="Google" id="ProtNLM"/>
    </source>
</evidence>
<evidence type="ECO:0000259" key="7">
    <source>
        <dbReference type="Pfam" id="PF02687"/>
    </source>
</evidence>
<dbReference type="Pfam" id="PF12704">
    <property type="entry name" value="MacB_PCD"/>
    <property type="match status" value="1"/>
</dbReference>
<evidence type="ECO:0000256" key="2">
    <source>
        <dbReference type="ARBA" id="ARBA00022475"/>
    </source>
</evidence>
<dbReference type="RefSeq" id="WP_016274403.1">
    <property type="nucleotide sequence ID" value="NZ_KE159489.1"/>
</dbReference>
<dbReference type="InterPro" id="IPR003838">
    <property type="entry name" value="ABC3_permease_C"/>
</dbReference>
<sequence length="432" mass="47905">MIKQYFTQAWAQLRQQPMISAVSIAGTALAIFLIMLVVMMQQVKVAPFAPESNRDRFLHVHYMSITNKSWGEGNSSNGPMGIKTALECFKSLKTPEAVTIYTCMVISTPVNLPGQPATGIDLLQTDDTFWRVFDFSFVAGKPYDQATFDAGLPVAVITESVARRLFQTTEAVGREFLLNHAPYTVFGVVKDVSTLANTAYAQVWVPYTSTEITKSTWSDEHMGMMSVTILAKSRDDFPAIREETERRRQEYDTVIGENGYSLIYRNRPYDQEKNAAGMAANIEPDVDQARRQRLIIFIILLIVPAINLSSMTQSRLRQRVAEIGVRRAFGSTRLELMGQIIAENLVVTLLAGVMGLLLSVAFAYLGNTLLFAQEFSQTLSPPAVDASILLHGSTFGWALLFCFVLNLLSSGIPAWRASRIGIVNALGGRLHK</sequence>
<organism evidence="9 10">
    <name type="scientific">Bacteroides uniformis dnLKV2</name>
    <dbReference type="NCBI Taxonomy" id="1235787"/>
    <lineage>
        <taxon>Bacteria</taxon>
        <taxon>Pseudomonadati</taxon>
        <taxon>Bacteroidota</taxon>
        <taxon>Bacteroidia</taxon>
        <taxon>Bacteroidales</taxon>
        <taxon>Bacteroidaceae</taxon>
        <taxon>Bacteroides</taxon>
    </lineage>
</organism>
<dbReference type="PATRIC" id="fig|1235787.3.peg.3981"/>
<dbReference type="Proteomes" id="UP000014212">
    <property type="component" value="Unassembled WGS sequence"/>
</dbReference>
<evidence type="ECO:0000256" key="3">
    <source>
        <dbReference type="ARBA" id="ARBA00022692"/>
    </source>
</evidence>
<proteinExistence type="predicted"/>
<name>R9HPW4_BACUN</name>
<evidence type="ECO:0000256" key="4">
    <source>
        <dbReference type="ARBA" id="ARBA00022989"/>
    </source>
</evidence>
<evidence type="ECO:0000259" key="8">
    <source>
        <dbReference type="Pfam" id="PF12704"/>
    </source>
</evidence>
<dbReference type="GO" id="GO:0022857">
    <property type="term" value="F:transmembrane transporter activity"/>
    <property type="evidence" value="ECO:0007669"/>
    <property type="project" value="TreeGrafter"/>
</dbReference>
<feature type="transmembrane region" description="Helical" evidence="6">
    <location>
        <begin position="386"/>
        <end position="408"/>
    </location>
</feature>
<protein>
    <recommendedName>
        <fullName evidence="11">ABC transporter permease</fullName>
    </recommendedName>
</protein>
<comment type="caution">
    <text evidence="9">The sequence shown here is derived from an EMBL/GenBank/DDBJ whole genome shotgun (WGS) entry which is preliminary data.</text>
</comment>